<dbReference type="InterPro" id="IPR013783">
    <property type="entry name" value="Ig-like_fold"/>
</dbReference>
<name>A0A9Q1BNC1_HOLLE</name>
<feature type="signal peptide" evidence="1">
    <location>
        <begin position="1"/>
        <end position="22"/>
    </location>
</feature>
<dbReference type="EMBL" id="JAIZAY010000014">
    <property type="protein sequence ID" value="KAJ8029928.1"/>
    <property type="molecule type" value="Genomic_DNA"/>
</dbReference>
<keyword evidence="3" id="KW-1185">Reference proteome</keyword>
<evidence type="ECO:0000313" key="2">
    <source>
        <dbReference type="EMBL" id="KAJ8029928.1"/>
    </source>
</evidence>
<reference evidence="2" key="1">
    <citation type="submission" date="2021-10" db="EMBL/GenBank/DDBJ databases">
        <title>Tropical sea cucumber genome reveals ecological adaptation and Cuvierian tubules defense mechanism.</title>
        <authorList>
            <person name="Chen T."/>
        </authorList>
    </citation>
    <scope>NUCLEOTIDE SEQUENCE</scope>
    <source>
        <strain evidence="2">Nanhai2018</strain>
        <tissue evidence="2">Muscle</tissue>
    </source>
</reference>
<evidence type="ECO:0000313" key="3">
    <source>
        <dbReference type="Proteomes" id="UP001152320"/>
    </source>
</evidence>
<dbReference type="OrthoDB" id="4062651at2759"/>
<dbReference type="SUPFAM" id="SSF49265">
    <property type="entry name" value="Fibronectin type III"/>
    <property type="match status" value="1"/>
</dbReference>
<dbReference type="Gene3D" id="2.60.40.10">
    <property type="entry name" value="Immunoglobulins"/>
    <property type="match status" value="1"/>
</dbReference>
<proteinExistence type="predicted"/>
<dbReference type="Proteomes" id="UP001152320">
    <property type="component" value="Chromosome 14"/>
</dbReference>
<feature type="chain" id="PRO_5040202480" evidence="1">
    <location>
        <begin position="23"/>
        <end position="312"/>
    </location>
</feature>
<evidence type="ECO:0000256" key="1">
    <source>
        <dbReference type="SAM" id="SignalP"/>
    </source>
</evidence>
<sequence>MAAPQLWQLGILIFATIASSKCSILSKNLECPLRGATFGGRLALMDRGGLGYSRLTSLAQTGRVIIFQKPPTHLRARNVFGWGKIWTGSRNCQGSDSSPGQCYSTGNRPCLDTGLPCEPELQHVNLTVTTSAVTPGNSRLIVTWQLIDLSDVTHQQITLHQLDNDNCSFSLDMAPREYVLQTGEREQIFRNLSPNSRYKITYFARTPEKSYTLSKDTRTAETEPTESPSNLTYDVQGNKVTYTWDEPLCGKRNGEIVRYEYAASRESDGLEITGKWKYGRLVFNPLPDGLQFFKVRACSKAGCGPYAEERGG</sequence>
<dbReference type="AlphaFoldDB" id="A0A9Q1BNC1"/>
<keyword evidence="1" id="KW-0732">Signal</keyword>
<accession>A0A9Q1BNC1</accession>
<organism evidence="2 3">
    <name type="scientific">Holothuria leucospilota</name>
    <name type="common">Black long sea cucumber</name>
    <name type="synonym">Mertensiothuria leucospilota</name>
    <dbReference type="NCBI Taxonomy" id="206669"/>
    <lineage>
        <taxon>Eukaryota</taxon>
        <taxon>Metazoa</taxon>
        <taxon>Echinodermata</taxon>
        <taxon>Eleutherozoa</taxon>
        <taxon>Echinozoa</taxon>
        <taxon>Holothuroidea</taxon>
        <taxon>Aspidochirotacea</taxon>
        <taxon>Aspidochirotida</taxon>
        <taxon>Holothuriidae</taxon>
        <taxon>Holothuria</taxon>
    </lineage>
</organism>
<dbReference type="InterPro" id="IPR036116">
    <property type="entry name" value="FN3_sf"/>
</dbReference>
<protein>
    <submittedName>
        <fullName evidence="2">Uncharacterized protein</fullName>
    </submittedName>
</protein>
<comment type="caution">
    <text evidence="2">The sequence shown here is derived from an EMBL/GenBank/DDBJ whole genome shotgun (WGS) entry which is preliminary data.</text>
</comment>
<gene>
    <name evidence="2" type="ORF">HOLleu_29461</name>
</gene>